<accession>A0A058YZN4</accession>
<organism evidence="1">
    <name type="scientific">Fonticula alba</name>
    <name type="common">Slime mold</name>
    <dbReference type="NCBI Taxonomy" id="691883"/>
    <lineage>
        <taxon>Eukaryota</taxon>
        <taxon>Rotosphaerida</taxon>
        <taxon>Fonticulaceae</taxon>
        <taxon>Fonticula</taxon>
    </lineage>
</organism>
<reference evidence="1" key="1">
    <citation type="submission" date="2013-04" db="EMBL/GenBank/DDBJ databases">
        <title>The Genome Sequence of Fonticula alba ATCC 38817.</title>
        <authorList>
            <consortium name="The Broad Institute Genomics Platform"/>
            <person name="Russ C."/>
            <person name="Cuomo C."/>
            <person name="Burger G."/>
            <person name="Gray M.W."/>
            <person name="Holland P.W.H."/>
            <person name="King N."/>
            <person name="Lang F.B.F."/>
            <person name="Roger A.J."/>
            <person name="Ruiz-Trillo I."/>
            <person name="Brown M."/>
            <person name="Walker B."/>
            <person name="Young S."/>
            <person name="Zeng Q."/>
            <person name="Gargeya S."/>
            <person name="Fitzgerald M."/>
            <person name="Haas B."/>
            <person name="Abouelleil A."/>
            <person name="Allen A.W."/>
            <person name="Alvarado L."/>
            <person name="Arachchi H.M."/>
            <person name="Berlin A.M."/>
            <person name="Chapman S.B."/>
            <person name="Gainer-Dewar J."/>
            <person name="Goldberg J."/>
            <person name="Griggs A."/>
            <person name="Gujja S."/>
            <person name="Hansen M."/>
            <person name="Howarth C."/>
            <person name="Imamovic A."/>
            <person name="Ireland A."/>
            <person name="Larimer J."/>
            <person name="McCowan C."/>
            <person name="Murphy C."/>
            <person name="Pearson M."/>
            <person name="Poon T.W."/>
            <person name="Priest M."/>
            <person name="Roberts A."/>
            <person name="Saif S."/>
            <person name="Shea T."/>
            <person name="Sisk P."/>
            <person name="Sykes S."/>
            <person name="Wortman J."/>
            <person name="Nusbaum C."/>
            <person name="Birren B."/>
        </authorList>
    </citation>
    <scope>NUCLEOTIDE SEQUENCE [LARGE SCALE GENOMIC DNA]</scope>
    <source>
        <strain evidence="1">ATCC 38817</strain>
    </source>
</reference>
<proteinExistence type="predicted"/>
<sequence>MPRRVRRGFVDSLVPGYLDDISSIGPLLGGGAPATGPRMLSWLLQCAPAEEFLHAPAVGGSLASARSHGRCALGDHWLLPVSGADVRKLLKAALGAGANRQTGRAAASLARKYPSLRHLAGEAAFKRDLPSPPAEGLPVMAELGESGALRTFGRAAVGQAGRVEATGGLALRGGPTGAPLSPGVQAALAESGQALVEVAALAAALERKAVPGREAQGDGGC</sequence>
<dbReference type="AlphaFoldDB" id="A0A058YZN4"/>
<protein>
    <submittedName>
        <fullName evidence="1">Uncharacterized protein</fullName>
    </submittedName>
</protein>
<dbReference type="EMBL" id="KB932235">
    <property type="protein sequence ID" value="KCV67336.1"/>
    <property type="molecule type" value="Genomic_DNA"/>
</dbReference>
<dbReference type="Proteomes" id="UP000030693">
    <property type="component" value="Unassembled WGS sequence"/>
</dbReference>
<keyword evidence="2" id="KW-1185">Reference proteome</keyword>
<dbReference type="GeneID" id="20530960"/>
<dbReference type="RefSeq" id="XP_009498258.1">
    <property type="nucleotide sequence ID" value="XM_009499983.1"/>
</dbReference>
<name>A0A058YZN4_FONAL</name>
<evidence type="ECO:0000313" key="2">
    <source>
        <dbReference type="Proteomes" id="UP000030693"/>
    </source>
</evidence>
<evidence type="ECO:0000313" key="1">
    <source>
        <dbReference type="EMBL" id="KCV67336.1"/>
    </source>
</evidence>
<gene>
    <name evidence="1" type="ORF">H696_06235</name>
</gene>